<dbReference type="InterPro" id="IPR052093">
    <property type="entry name" value="HR_Repair_Mediator"/>
</dbReference>
<protein>
    <recommendedName>
        <fullName evidence="7">DNA repair protein RAD51 homolog 3</fullName>
    </recommendedName>
</protein>
<proteinExistence type="predicted"/>
<organism evidence="10 11">
    <name type="scientific">Bifiguratus adelaidae</name>
    <dbReference type="NCBI Taxonomy" id="1938954"/>
    <lineage>
        <taxon>Eukaryota</taxon>
        <taxon>Fungi</taxon>
        <taxon>Fungi incertae sedis</taxon>
        <taxon>Mucoromycota</taxon>
        <taxon>Mucoromycotina</taxon>
        <taxon>Endogonomycetes</taxon>
        <taxon>Endogonales</taxon>
        <taxon>Endogonales incertae sedis</taxon>
        <taxon>Bifiguratus</taxon>
    </lineage>
</organism>
<dbReference type="InterPro" id="IPR027417">
    <property type="entry name" value="P-loop_NTPase"/>
</dbReference>
<evidence type="ECO:0000313" key="11">
    <source>
        <dbReference type="Proteomes" id="UP000242875"/>
    </source>
</evidence>
<keyword evidence="6" id="KW-0539">Nucleus</keyword>
<feature type="compositionally biased region" description="Acidic residues" evidence="8">
    <location>
        <begin position="325"/>
        <end position="337"/>
    </location>
</feature>
<dbReference type="GO" id="GO:0005524">
    <property type="term" value="F:ATP binding"/>
    <property type="evidence" value="ECO:0007669"/>
    <property type="project" value="UniProtKB-KW"/>
</dbReference>
<dbReference type="PANTHER" id="PTHR46239:SF1">
    <property type="entry name" value="DNA REPAIR PROTEIN RAD51 HOMOLOG 3"/>
    <property type="match status" value="1"/>
</dbReference>
<sequence>MPSVFASVPIAATLRTQLASCGLRTAEAIKNLSAEQLSHQLQISYEEASELLQAVQAASTPKPRSALDSLSQQLQQSNISFSSNALDSLFGGAGIPTAKVIEICGCPGTGKTQIALQLSANVICNPEGDQPCRSIYIDTEGSFMAARLRDMLPTVSDLSTQDDNSPLDNLYYYRVCNHLELLALVKSLDQQLEDHNNVRLVVIDSIAFLMRMNLEDAGLRARLLTTIGQTLLRLARAHRLTVLLLNHINSKMASDDFLPALGDSWGHIVPNRLLLYEDKGRRYARLYKSSNLPDKTVPFRITSQGVRDTIPDQGHDQSLKRNYFTDDENSLPDVYEE</sequence>
<dbReference type="GO" id="GO:0033063">
    <property type="term" value="C:Rad51B-Rad51C-Rad51D-XRCC2 complex"/>
    <property type="evidence" value="ECO:0007669"/>
    <property type="project" value="TreeGrafter"/>
</dbReference>
<dbReference type="Pfam" id="PF08423">
    <property type="entry name" value="Rad51"/>
    <property type="match status" value="1"/>
</dbReference>
<dbReference type="GO" id="GO:0000400">
    <property type="term" value="F:four-way junction DNA binding"/>
    <property type="evidence" value="ECO:0007669"/>
    <property type="project" value="TreeGrafter"/>
</dbReference>
<dbReference type="Proteomes" id="UP000242875">
    <property type="component" value="Unassembled WGS sequence"/>
</dbReference>
<evidence type="ECO:0000256" key="3">
    <source>
        <dbReference type="ARBA" id="ARBA00022763"/>
    </source>
</evidence>
<dbReference type="AlphaFoldDB" id="A0A261XY60"/>
<name>A0A261XY60_9FUNG</name>
<feature type="domain" description="RecA family profile 1" evidence="9">
    <location>
        <begin position="75"/>
        <end position="248"/>
    </location>
</feature>
<keyword evidence="3" id="KW-0227">DNA damage</keyword>
<evidence type="ECO:0000256" key="7">
    <source>
        <dbReference type="ARBA" id="ARBA00040674"/>
    </source>
</evidence>
<evidence type="ECO:0000256" key="1">
    <source>
        <dbReference type="ARBA" id="ARBA00004123"/>
    </source>
</evidence>
<dbReference type="GO" id="GO:0005657">
    <property type="term" value="C:replication fork"/>
    <property type="evidence" value="ECO:0007669"/>
    <property type="project" value="TreeGrafter"/>
</dbReference>
<dbReference type="PIRSF" id="PIRSF005856">
    <property type="entry name" value="Rad51"/>
    <property type="match status" value="1"/>
</dbReference>
<dbReference type="InterPro" id="IPR020588">
    <property type="entry name" value="RecA_ATP-bd"/>
</dbReference>
<dbReference type="SMART" id="SM00382">
    <property type="entry name" value="AAA"/>
    <property type="match status" value="1"/>
</dbReference>
<dbReference type="InterPro" id="IPR016467">
    <property type="entry name" value="DNA_recomb/repair_RecA-like"/>
</dbReference>
<evidence type="ECO:0000256" key="8">
    <source>
        <dbReference type="SAM" id="MobiDB-lite"/>
    </source>
</evidence>
<dbReference type="EMBL" id="MVBO01000092">
    <property type="protein sequence ID" value="OZJ03309.1"/>
    <property type="molecule type" value="Genomic_DNA"/>
</dbReference>
<dbReference type="InterPro" id="IPR013632">
    <property type="entry name" value="Rad51_C"/>
</dbReference>
<dbReference type="GO" id="GO:0033065">
    <property type="term" value="C:Rad51C-XRCC3 complex"/>
    <property type="evidence" value="ECO:0007669"/>
    <property type="project" value="TreeGrafter"/>
</dbReference>
<dbReference type="GO" id="GO:0140664">
    <property type="term" value="F:ATP-dependent DNA damage sensor activity"/>
    <property type="evidence" value="ECO:0007669"/>
    <property type="project" value="InterPro"/>
</dbReference>
<evidence type="ECO:0000256" key="6">
    <source>
        <dbReference type="ARBA" id="ARBA00023242"/>
    </source>
</evidence>
<comment type="subcellular location">
    <subcellularLocation>
        <location evidence="1">Nucleus</location>
    </subcellularLocation>
</comment>
<keyword evidence="5" id="KW-0234">DNA repair</keyword>
<dbReference type="CDD" id="cd19492">
    <property type="entry name" value="Rad51C"/>
    <property type="match status" value="1"/>
</dbReference>
<keyword evidence="2" id="KW-0547">Nucleotide-binding</keyword>
<evidence type="ECO:0000256" key="4">
    <source>
        <dbReference type="ARBA" id="ARBA00022840"/>
    </source>
</evidence>
<evidence type="ECO:0000256" key="5">
    <source>
        <dbReference type="ARBA" id="ARBA00023204"/>
    </source>
</evidence>
<keyword evidence="4" id="KW-0067">ATP-binding</keyword>
<accession>A0A261XY60</accession>
<dbReference type="GO" id="GO:0008821">
    <property type="term" value="F:crossover junction DNA endonuclease activity"/>
    <property type="evidence" value="ECO:0007669"/>
    <property type="project" value="TreeGrafter"/>
</dbReference>
<dbReference type="GO" id="GO:0007131">
    <property type="term" value="P:reciprocal meiotic recombination"/>
    <property type="evidence" value="ECO:0007669"/>
    <property type="project" value="TreeGrafter"/>
</dbReference>
<evidence type="ECO:0000256" key="2">
    <source>
        <dbReference type="ARBA" id="ARBA00022741"/>
    </source>
</evidence>
<dbReference type="InterPro" id="IPR003593">
    <property type="entry name" value="AAA+_ATPase"/>
</dbReference>
<dbReference type="PANTHER" id="PTHR46239">
    <property type="entry name" value="DNA REPAIR PROTEIN RAD51 HOMOLOG 3 RAD51C"/>
    <property type="match status" value="1"/>
</dbReference>
<dbReference type="SUPFAM" id="SSF52540">
    <property type="entry name" value="P-loop containing nucleoside triphosphate hydrolases"/>
    <property type="match status" value="1"/>
</dbReference>
<dbReference type="Gene3D" id="3.40.50.300">
    <property type="entry name" value="P-loop containing nucleotide triphosphate hydrolases"/>
    <property type="match status" value="1"/>
</dbReference>
<feature type="region of interest" description="Disordered" evidence="8">
    <location>
        <begin position="306"/>
        <end position="337"/>
    </location>
</feature>
<dbReference type="GO" id="GO:0000707">
    <property type="term" value="P:meiotic DNA recombinase assembly"/>
    <property type="evidence" value="ECO:0007669"/>
    <property type="project" value="TreeGrafter"/>
</dbReference>
<feature type="compositionally biased region" description="Basic and acidic residues" evidence="8">
    <location>
        <begin position="309"/>
        <end position="319"/>
    </location>
</feature>
<reference evidence="10 11" key="1">
    <citation type="journal article" date="2017" name="Mycologia">
        <title>Bifiguratus adelaidae, gen. et sp. nov., a new member of Mucoromycotina in endophytic and soil-dwelling habitats.</title>
        <authorList>
            <person name="Torres-Cruz T.J."/>
            <person name="Billingsley Tobias T.L."/>
            <person name="Almatruk M."/>
            <person name="Hesse C."/>
            <person name="Kuske C.R."/>
            <person name="Desiro A."/>
            <person name="Benucci G.M."/>
            <person name="Bonito G."/>
            <person name="Stajich J.E."/>
            <person name="Dunlap C."/>
            <person name="Arnold A.E."/>
            <person name="Porras-Alfaro A."/>
        </authorList>
    </citation>
    <scope>NUCLEOTIDE SEQUENCE [LARGE SCALE GENOMIC DNA]</scope>
    <source>
        <strain evidence="10 11">AZ0501</strain>
    </source>
</reference>
<dbReference type="PROSITE" id="PS50162">
    <property type="entry name" value="RECA_2"/>
    <property type="match status" value="1"/>
</dbReference>
<gene>
    <name evidence="10" type="ORF">BZG36_02280</name>
</gene>
<evidence type="ECO:0000259" key="9">
    <source>
        <dbReference type="PROSITE" id="PS50162"/>
    </source>
</evidence>
<dbReference type="OrthoDB" id="5957327at2759"/>
<evidence type="ECO:0000313" key="10">
    <source>
        <dbReference type="EMBL" id="OZJ03309.1"/>
    </source>
</evidence>
<comment type="caution">
    <text evidence="10">The sequence shown here is derived from an EMBL/GenBank/DDBJ whole genome shotgun (WGS) entry which is preliminary data.</text>
</comment>
<keyword evidence="11" id="KW-1185">Reference proteome</keyword>